<dbReference type="InterPro" id="IPR010400">
    <property type="entry name" value="PITH_dom"/>
</dbReference>
<proteinExistence type="predicted"/>
<dbReference type="PANTHER" id="PTHR28221:SF2">
    <property type="entry name" value="RNA POLYMERASE I-SPECIFIC TRANSCRIPTION INITIATION FACTOR RRN6"/>
    <property type="match status" value="1"/>
</dbReference>
<feature type="region of interest" description="Disordered" evidence="1">
    <location>
        <begin position="1050"/>
        <end position="1092"/>
    </location>
</feature>
<feature type="compositionally biased region" description="Low complexity" evidence="1">
    <location>
        <begin position="879"/>
        <end position="893"/>
    </location>
</feature>
<dbReference type="OrthoDB" id="4090074at2759"/>
<feature type="domain" description="PITH" evidence="2">
    <location>
        <begin position="1142"/>
        <end position="1322"/>
    </location>
</feature>
<dbReference type="GO" id="GO:0001163">
    <property type="term" value="F:RNA polymerase I transcription regulatory region sequence-specific DNA binding"/>
    <property type="evidence" value="ECO:0007669"/>
    <property type="project" value="TreeGrafter"/>
</dbReference>
<gene>
    <name evidence="3" type="ORF">CMQ_4641</name>
</gene>
<dbReference type="EMBL" id="GL630006">
    <property type="protein sequence ID" value="EFW98789.1"/>
    <property type="molecule type" value="Genomic_DNA"/>
</dbReference>
<dbReference type="GeneID" id="25977875"/>
<feature type="compositionally biased region" description="Basic and acidic residues" evidence="1">
    <location>
        <begin position="868"/>
        <end position="877"/>
    </location>
</feature>
<dbReference type="GO" id="GO:0042790">
    <property type="term" value="P:nucleolar large rRNA transcription by RNA polymerase I"/>
    <property type="evidence" value="ECO:0007669"/>
    <property type="project" value="TreeGrafter"/>
</dbReference>
<dbReference type="PROSITE" id="PS51532">
    <property type="entry name" value="PITH"/>
    <property type="match status" value="1"/>
</dbReference>
<feature type="compositionally biased region" description="Polar residues" evidence="1">
    <location>
        <begin position="839"/>
        <end position="858"/>
    </location>
</feature>
<protein>
    <submittedName>
        <fullName evidence="3">Duf1000 domain containing protein</fullName>
    </submittedName>
</protein>
<dbReference type="GO" id="GO:0070860">
    <property type="term" value="C:RNA polymerase I core factor complex"/>
    <property type="evidence" value="ECO:0007669"/>
    <property type="project" value="TreeGrafter"/>
</dbReference>
<dbReference type="SUPFAM" id="SSF49785">
    <property type="entry name" value="Galactose-binding domain-like"/>
    <property type="match status" value="1"/>
</dbReference>
<dbReference type="HOGENOM" id="CLU_005807_1_0_1"/>
<feature type="region of interest" description="Disordered" evidence="1">
    <location>
        <begin position="1106"/>
        <end position="1145"/>
    </location>
</feature>
<evidence type="ECO:0000259" key="2">
    <source>
        <dbReference type="PROSITE" id="PS51532"/>
    </source>
</evidence>
<dbReference type="PANTHER" id="PTHR28221">
    <property type="entry name" value="RNA POLYMERASE I-SPECIFIC TRANSCRIPTION INITIATION FACTOR RRN6"/>
    <property type="match status" value="1"/>
</dbReference>
<dbReference type="GO" id="GO:0005737">
    <property type="term" value="C:cytoplasm"/>
    <property type="evidence" value="ECO:0007669"/>
    <property type="project" value="UniProtKB-ARBA"/>
</dbReference>
<dbReference type="InterPro" id="IPR008979">
    <property type="entry name" value="Galactose-bd-like_sf"/>
</dbReference>
<dbReference type="eggNOG" id="KOG1730">
    <property type="taxonomic scope" value="Eukaryota"/>
</dbReference>
<reference evidence="3 4" key="1">
    <citation type="journal article" date="2011" name="Proc. Natl. Acad. Sci. U.S.A.">
        <title>Genome and transcriptome analyses of the mountain pine beetle-fungal symbiont Grosmannia clavigera, a lodgepole pine pathogen.</title>
        <authorList>
            <person name="DiGuistini S."/>
            <person name="Wang Y."/>
            <person name="Liao N.Y."/>
            <person name="Taylor G."/>
            <person name="Tanguay P."/>
            <person name="Feau N."/>
            <person name="Henrissat B."/>
            <person name="Chan S.K."/>
            <person name="Hesse-Orce U."/>
            <person name="Alamouti S.M."/>
            <person name="Tsui C.K.M."/>
            <person name="Docking R.T."/>
            <person name="Levasseur A."/>
            <person name="Haridas S."/>
            <person name="Robertson G."/>
            <person name="Birol I."/>
            <person name="Holt R.A."/>
            <person name="Marra M.A."/>
            <person name="Hamelin R.C."/>
            <person name="Hirst M."/>
            <person name="Jones S.J.M."/>
            <person name="Bohlmann J."/>
            <person name="Breuil C."/>
        </authorList>
    </citation>
    <scope>NUCLEOTIDE SEQUENCE [LARGE SCALE GENOMIC DNA]</scope>
    <source>
        <strain evidence="4">kw1407 / UAMH 11150</strain>
    </source>
</reference>
<feature type="compositionally biased region" description="Acidic residues" evidence="1">
    <location>
        <begin position="902"/>
        <end position="913"/>
    </location>
</feature>
<sequence length="1343" mass="147864">MAEKHHRTQPLQGTQHIISVVGDHRSNNLVYGHVGRLTYVSLEDADEQENNGRARQTNIGELHTNRMTTSNSTFQVLTDFRTWYPATKQAAVEEGQVAENHNLWLWEHAPSVLVGTTGPWDGLTKEFEAAASIKPFEAKLPLLAYGEIANHSGWIPSTCSAFATAAGSLGHILRIVRTHEQEVGWARTYGSSLDFTTADTADEGHWCSSVPISQIKFTAPAQTESSLRWVLAQTDIATFMLEPVLQEKPVQTAHAACSYVSRGPSRISVNLVMQISAEDTGGEPHNDVSFNPGLDGAASQLAIIDKGGNWSVWDIKVNPKAHKNRIHRSIRTKGRFIDGIPTALPPAGVHGRRSLYRVVWLPAANSEMGETGDTQCRTLLMCNDVLLKAINVESQEPVQIVGVTRQNGLDALLDIHLCSTEPSRVFVLTSTTVFWLDLALVDSGTGLESTIASHDETAKGQSQKKHPAVLLSCPHLRDPTDGTLKLCVAPSRPFLGRNASLVCVYSTTHAEVSVFRFAEPGLREQACFEQQLFRLRPPTKQGQQGRHGEQSILVLPKAVQEDLGGRTGRGRRDVGLHYTAAGVRFFQVIALGPNLDLRSATCVSTPPFGKMKMHPPTAIRKHRLAQKHGKIGENTKSCSQSFVVPDDVGTASLVERQMARPKQRGFPIQIQERIVPVLNLSRVFYLLGEQVDKTAKAAEQAVRMVRGFQNPSPLDVIRRIIQVGIENGNYPYTTLLDAVEGNFIDDFGADLTDLSWAQRLADLDLGDDRQVRVRVFDQVMNGAGLRHSRDVTTLYQAMGALCETTEEVASTRRAGLLESVAVRLYFSLISMCVEPRQMGRSNATTPMDSEASPGSSQGVWRAAVPKARSAERLDRMEMSSSPPQQLSWPPSSQGDPSNREGEETDEVGEEEDATIARLRQYAVSIKSEAPRAEGELRLLSHWKLGSDPTQFWWKPVGSMGGGAEEEKKQAEEEALERRRKRNEKKARRERERMARLMGDGISTPSAPRIQMSQVPELATRSSPVLPSQPFSSQPFSSQFFSSQLVPRSSQMMASSQPFGGGHRPKKNKAKRVGGFRKDKIESKESDSPRLNTSALTEADQTIMSHQCHDEHASHGGHDDGHGHGDGDGDSHDHDHDHDHDHSDDVTPALQQSLYQHIDFDQLITLNEAAVGAGRAVVRKTWAQRLEAVPELASDADEQLLMAVPFTGQVKLHAILLRTSTSTSAPRTLHVFQNRDDMDFAAAEDEAAASGAAQTFELAQTSEVQELAVRRAVFAQVRRLTLFFPDNFGAGEEDVTRLSYVGFRGTWMQLGRAPVNILYEAAANPADHAVRGTTTNRMGSDMRR</sequence>
<dbReference type="Pfam" id="PF10214">
    <property type="entry name" value="Rrn6_beta-prop"/>
    <property type="match status" value="1"/>
</dbReference>
<feature type="compositionally biased region" description="Basic and acidic residues" evidence="1">
    <location>
        <begin position="1106"/>
        <end position="1144"/>
    </location>
</feature>
<evidence type="ECO:0000256" key="1">
    <source>
        <dbReference type="SAM" id="MobiDB-lite"/>
    </source>
</evidence>
<dbReference type="RefSeq" id="XP_014168272.1">
    <property type="nucleotide sequence ID" value="XM_014312797.1"/>
</dbReference>
<feature type="compositionally biased region" description="Basic and acidic residues" evidence="1">
    <location>
        <begin position="1075"/>
        <end position="1087"/>
    </location>
</feature>
<keyword evidence="4" id="KW-1185">Reference proteome</keyword>
<name>F0XTS9_GROCL</name>
<evidence type="ECO:0000313" key="3">
    <source>
        <dbReference type="EMBL" id="EFW98789.1"/>
    </source>
</evidence>
<dbReference type="Pfam" id="PF06201">
    <property type="entry name" value="PITH"/>
    <property type="match status" value="1"/>
</dbReference>
<dbReference type="GO" id="GO:0001179">
    <property type="term" value="F:RNA polymerase I general transcription initiation factor binding"/>
    <property type="evidence" value="ECO:0007669"/>
    <property type="project" value="TreeGrafter"/>
</dbReference>
<feature type="region of interest" description="Disordered" evidence="1">
    <location>
        <begin position="958"/>
        <end position="1008"/>
    </location>
</feature>
<dbReference type="Pfam" id="PF20639">
    <property type="entry name" value="Rrn6_K-rich"/>
    <property type="match status" value="1"/>
</dbReference>
<evidence type="ECO:0000313" key="4">
    <source>
        <dbReference type="Proteomes" id="UP000007796"/>
    </source>
</evidence>
<dbReference type="InterPro" id="IPR037047">
    <property type="entry name" value="PITH_dom_sf"/>
</dbReference>
<feature type="region of interest" description="Disordered" evidence="1">
    <location>
        <begin position="839"/>
        <end position="913"/>
    </location>
</feature>
<dbReference type="Proteomes" id="UP000007796">
    <property type="component" value="Unassembled WGS sequence"/>
</dbReference>
<dbReference type="InterPro" id="IPR048536">
    <property type="entry name" value="Rrn6_K-rich"/>
</dbReference>
<dbReference type="InParanoid" id="F0XTS9"/>
<dbReference type="InterPro" id="IPR019350">
    <property type="entry name" value="RNA_pol_I-sp_TIF_RRN6-like"/>
</dbReference>
<feature type="compositionally biased region" description="Basic residues" evidence="1">
    <location>
        <begin position="1062"/>
        <end position="1074"/>
    </location>
</feature>
<dbReference type="Gene3D" id="2.60.120.470">
    <property type="entry name" value="PITH domain"/>
    <property type="match status" value="1"/>
</dbReference>
<accession>F0XTS9</accession>
<dbReference type="InterPro" id="IPR048535">
    <property type="entry name" value="RRN6_beta-prop"/>
</dbReference>
<organism evidence="4">
    <name type="scientific">Grosmannia clavigera (strain kw1407 / UAMH 11150)</name>
    <name type="common">Blue stain fungus</name>
    <name type="synonym">Graphiocladiella clavigera</name>
    <dbReference type="NCBI Taxonomy" id="655863"/>
    <lineage>
        <taxon>Eukaryota</taxon>
        <taxon>Fungi</taxon>
        <taxon>Dikarya</taxon>
        <taxon>Ascomycota</taxon>
        <taxon>Pezizomycotina</taxon>
        <taxon>Sordariomycetes</taxon>
        <taxon>Sordariomycetidae</taxon>
        <taxon>Ophiostomatales</taxon>
        <taxon>Ophiostomataceae</taxon>
        <taxon>Leptographium</taxon>
    </lineage>
</organism>